<keyword evidence="2" id="KW-0695">RNA-directed DNA polymerase</keyword>
<name>A0A5B6VBB3_9ROSI</name>
<comment type="caution">
    <text evidence="2">The sequence shown here is derived from an EMBL/GenBank/DDBJ whole genome shotgun (WGS) entry which is preliminary data.</text>
</comment>
<dbReference type="Proteomes" id="UP000325315">
    <property type="component" value="Unassembled WGS sequence"/>
</dbReference>
<keyword evidence="3" id="KW-1185">Reference proteome</keyword>
<dbReference type="GO" id="GO:0003964">
    <property type="term" value="F:RNA-directed DNA polymerase activity"/>
    <property type="evidence" value="ECO:0007669"/>
    <property type="project" value="UniProtKB-KW"/>
</dbReference>
<evidence type="ECO:0000313" key="2">
    <source>
        <dbReference type="EMBL" id="KAA3466311.1"/>
    </source>
</evidence>
<dbReference type="AlphaFoldDB" id="A0A5B6VBB3"/>
<evidence type="ECO:0000313" key="3">
    <source>
        <dbReference type="Proteomes" id="UP000325315"/>
    </source>
</evidence>
<sequence>MVINASVNGALLSKSYNEAYEIIERITSNKYQRPTSRAATGRRVVGLHEVDALTFLTAEVSSMSLMLKNFTTNNVNNMTGQPPSQIEKISCEYYGDEHSFEHCPSNLKSRPGPQLNFYNPLWRNHPNFSWCNQGADLSNTCMQSRPNQPPCFNQQTIRCFAQGHRKPKKSKQGSFGKTLEPKAVEIEDEPTKALEKRDIQSSIGTLVVQKLISENLMRKIFQQKLRSDHHPTLKDSKQEVQLKRLGEFETVALTKECSAFQKNKLPARMKDLGIFTIP</sequence>
<evidence type="ECO:0000256" key="1">
    <source>
        <dbReference type="SAM" id="MobiDB-lite"/>
    </source>
</evidence>
<organism evidence="2 3">
    <name type="scientific">Gossypium australe</name>
    <dbReference type="NCBI Taxonomy" id="47621"/>
    <lineage>
        <taxon>Eukaryota</taxon>
        <taxon>Viridiplantae</taxon>
        <taxon>Streptophyta</taxon>
        <taxon>Embryophyta</taxon>
        <taxon>Tracheophyta</taxon>
        <taxon>Spermatophyta</taxon>
        <taxon>Magnoliopsida</taxon>
        <taxon>eudicotyledons</taxon>
        <taxon>Gunneridae</taxon>
        <taxon>Pentapetalae</taxon>
        <taxon>rosids</taxon>
        <taxon>malvids</taxon>
        <taxon>Malvales</taxon>
        <taxon>Malvaceae</taxon>
        <taxon>Malvoideae</taxon>
        <taxon>Gossypium</taxon>
    </lineage>
</organism>
<proteinExistence type="predicted"/>
<accession>A0A5B6VBB3</accession>
<gene>
    <name evidence="2" type="ORF">EPI10_001410</name>
</gene>
<reference evidence="3" key="1">
    <citation type="journal article" date="2019" name="Plant Biotechnol. J.">
        <title>Genome sequencing of the Australian wild diploid species Gossypium australe highlights disease resistance and delayed gland morphogenesis.</title>
        <authorList>
            <person name="Cai Y."/>
            <person name="Cai X."/>
            <person name="Wang Q."/>
            <person name="Wang P."/>
            <person name="Zhang Y."/>
            <person name="Cai C."/>
            <person name="Xu Y."/>
            <person name="Wang K."/>
            <person name="Zhou Z."/>
            <person name="Wang C."/>
            <person name="Geng S."/>
            <person name="Li B."/>
            <person name="Dong Q."/>
            <person name="Hou Y."/>
            <person name="Wang H."/>
            <person name="Ai P."/>
            <person name="Liu Z."/>
            <person name="Yi F."/>
            <person name="Sun M."/>
            <person name="An G."/>
            <person name="Cheng J."/>
            <person name="Zhang Y."/>
            <person name="Shi Q."/>
            <person name="Xie Y."/>
            <person name="Shi X."/>
            <person name="Chang Y."/>
            <person name="Huang F."/>
            <person name="Chen Y."/>
            <person name="Hong S."/>
            <person name="Mi L."/>
            <person name="Sun Q."/>
            <person name="Zhang L."/>
            <person name="Zhou B."/>
            <person name="Peng R."/>
            <person name="Zhang X."/>
            <person name="Liu F."/>
        </authorList>
    </citation>
    <scope>NUCLEOTIDE SEQUENCE [LARGE SCALE GENOMIC DNA]</scope>
    <source>
        <strain evidence="3">cv. PA1801</strain>
    </source>
</reference>
<feature type="region of interest" description="Disordered" evidence="1">
    <location>
        <begin position="163"/>
        <end position="184"/>
    </location>
</feature>
<keyword evidence="2" id="KW-0808">Transferase</keyword>
<protein>
    <submittedName>
        <fullName evidence="2">Reverse transcriptase</fullName>
    </submittedName>
</protein>
<dbReference type="OrthoDB" id="1002461at2759"/>
<dbReference type="EMBL" id="SMMG02000007">
    <property type="protein sequence ID" value="KAA3466311.1"/>
    <property type="molecule type" value="Genomic_DNA"/>
</dbReference>
<keyword evidence="2" id="KW-0548">Nucleotidyltransferase</keyword>